<evidence type="ECO:0000256" key="3">
    <source>
        <dbReference type="ARBA" id="ARBA00022737"/>
    </source>
</evidence>
<feature type="domain" description="R13L1/DRL21-like LRR repeat region" evidence="10">
    <location>
        <begin position="444"/>
        <end position="551"/>
    </location>
</feature>
<feature type="domain" description="Disease resistance N-terminal" evidence="9">
    <location>
        <begin position="11"/>
        <end position="86"/>
    </location>
</feature>
<reference evidence="11" key="1">
    <citation type="submission" date="2020-07" db="EMBL/GenBank/DDBJ databases">
        <authorList>
            <person name="Lin J."/>
        </authorList>
    </citation>
    <scope>NUCLEOTIDE SEQUENCE</scope>
</reference>
<dbReference type="InterPro" id="IPR032675">
    <property type="entry name" value="LRR_dom_sf"/>
</dbReference>
<feature type="compositionally biased region" description="Low complexity" evidence="7">
    <location>
        <begin position="779"/>
        <end position="796"/>
    </location>
</feature>
<comment type="similarity">
    <text evidence="1">Belongs to the disease resistance NB-LRR family.</text>
</comment>
<evidence type="ECO:0000256" key="6">
    <source>
        <dbReference type="ARBA" id="ARBA00022840"/>
    </source>
</evidence>
<accession>A0A6V7QKI5</accession>
<evidence type="ECO:0000256" key="1">
    <source>
        <dbReference type="ARBA" id="ARBA00008894"/>
    </source>
</evidence>
<dbReference type="GO" id="GO:0005524">
    <property type="term" value="F:ATP binding"/>
    <property type="evidence" value="ECO:0007669"/>
    <property type="project" value="UniProtKB-KW"/>
</dbReference>
<keyword evidence="5" id="KW-0611">Plant defense</keyword>
<dbReference type="PANTHER" id="PTHR36766:SF70">
    <property type="entry name" value="DISEASE RESISTANCE PROTEIN RGA4"/>
    <property type="match status" value="1"/>
</dbReference>
<dbReference type="GO" id="GO:0043531">
    <property type="term" value="F:ADP binding"/>
    <property type="evidence" value="ECO:0007669"/>
    <property type="project" value="InterPro"/>
</dbReference>
<dbReference type="PANTHER" id="PTHR36766">
    <property type="entry name" value="PLANT BROAD-SPECTRUM MILDEW RESISTANCE PROTEIN RPW8"/>
    <property type="match status" value="1"/>
</dbReference>
<keyword evidence="4" id="KW-0547">Nucleotide-binding</keyword>
<evidence type="ECO:0000313" key="11">
    <source>
        <dbReference type="EMBL" id="CAD1843649.1"/>
    </source>
</evidence>
<sequence>MEALEALFGNCSQKLSALIQDEAAMILGVKEELGKLQRRMKRIDGALKKVGREGTEDAAWSNELRSILDEANDLFDDVRHEGEKLRDTELPPASSSGLSILCCLLPMFSFFNFIRARHNLANRIRALNNRIDEVARDQWIFNLEPVTTVGRVASMSSTRETCEIMEADVVGREIEDATDELVEMIVTNNRRNFQVIAVAGMGGIGKTTLAQKVYNNPRIGDHFQVKIWICVTKNYSDIRLLQEITRKAGGSHGSAERVSELLPILSQTLGGRSIFLVLDDVWRSDVWTDLLRNPLQNGAASGCVLVTTRDQNVAMRIGVKHVHRVEKMSVDSGWELLCKRTYLEEEEEEVLDGLTLLVPPLRHVPEGIGKLQLLNDLQGFIINADDGYHTEQNSWELEELESLGQLRWLQLSILEGKRNANSVQSTDDLIDQPPTVTHPRNTASVLEEKAFLKELRIYCRPQTKKEKVPPYTKEEISKIEDIFEKLHPPTCLERLWVDNFYGRHIPSWMLSSSLGTYLPYLTYVNFIGLPLCPQLPPLGQLPHLRYLLIESALAIVTIGPELLGNGVGDGVHAATAFPKLEFLIMKGMPNWEEWTLVGSEAGHSSSCSLRVMPRLEELHVMDCPKLRALPKSLQQLRALRILGAVKAHSLSVIEDFLFITELKIYINNGMERVSNLPALRKLTIYDTPALMCVDNLVALQYLELEDYSMKSLQNAEVSSSAEVTYDRTPLCTSCRIATSLRLGRFHGICNAAWLHLEGVAIYGGGGHNVGHTAEAQQDEGPVVGGEAREGAVGAIAELEEAPDNGKGPRTRQEAAAEEEEE</sequence>
<dbReference type="Pfam" id="PF18052">
    <property type="entry name" value="Rx_N"/>
    <property type="match status" value="1"/>
</dbReference>
<feature type="region of interest" description="Disordered" evidence="7">
    <location>
        <begin position="776"/>
        <end position="821"/>
    </location>
</feature>
<organism evidence="11">
    <name type="scientific">Ananas comosus var. bracteatus</name>
    <name type="common">red pineapple</name>
    <dbReference type="NCBI Taxonomy" id="296719"/>
    <lineage>
        <taxon>Eukaryota</taxon>
        <taxon>Viridiplantae</taxon>
        <taxon>Streptophyta</taxon>
        <taxon>Embryophyta</taxon>
        <taxon>Tracheophyta</taxon>
        <taxon>Spermatophyta</taxon>
        <taxon>Magnoliopsida</taxon>
        <taxon>Liliopsida</taxon>
        <taxon>Poales</taxon>
        <taxon>Bromeliaceae</taxon>
        <taxon>Bromelioideae</taxon>
        <taxon>Ananas</taxon>
    </lineage>
</organism>
<gene>
    <name evidence="11" type="ORF">CB5_LOCUS26860</name>
</gene>
<dbReference type="AlphaFoldDB" id="A0A6V7QKI5"/>
<dbReference type="Pfam" id="PF00931">
    <property type="entry name" value="NB-ARC"/>
    <property type="match status" value="1"/>
</dbReference>
<evidence type="ECO:0000259" key="8">
    <source>
        <dbReference type="Pfam" id="PF00931"/>
    </source>
</evidence>
<dbReference type="Gene3D" id="3.40.50.300">
    <property type="entry name" value="P-loop containing nucleotide triphosphate hydrolases"/>
    <property type="match status" value="1"/>
</dbReference>
<dbReference type="SUPFAM" id="SSF52540">
    <property type="entry name" value="P-loop containing nucleoside triphosphate hydrolases"/>
    <property type="match status" value="1"/>
</dbReference>
<keyword evidence="2" id="KW-0433">Leucine-rich repeat</keyword>
<protein>
    <recommendedName>
        <fullName evidence="12">Disease resistance protein RGA3</fullName>
    </recommendedName>
</protein>
<dbReference type="EMBL" id="LR862137">
    <property type="protein sequence ID" value="CAD1843649.1"/>
    <property type="molecule type" value="Genomic_DNA"/>
</dbReference>
<feature type="domain" description="NB-ARC" evidence="8">
    <location>
        <begin position="176"/>
        <end position="341"/>
    </location>
</feature>
<evidence type="ECO:0000256" key="5">
    <source>
        <dbReference type="ARBA" id="ARBA00022821"/>
    </source>
</evidence>
<dbReference type="PRINTS" id="PR00364">
    <property type="entry name" value="DISEASERSIST"/>
</dbReference>
<evidence type="ECO:0000259" key="9">
    <source>
        <dbReference type="Pfam" id="PF18052"/>
    </source>
</evidence>
<dbReference type="InterPro" id="IPR027417">
    <property type="entry name" value="P-loop_NTPase"/>
</dbReference>
<dbReference type="SUPFAM" id="SSF52058">
    <property type="entry name" value="L domain-like"/>
    <property type="match status" value="1"/>
</dbReference>
<dbReference type="InterPro" id="IPR041118">
    <property type="entry name" value="Rx_N"/>
</dbReference>
<evidence type="ECO:0008006" key="12">
    <source>
        <dbReference type="Google" id="ProtNLM"/>
    </source>
</evidence>
<evidence type="ECO:0000256" key="2">
    <source>
        <dbReference type="ARBA" id="ARBA00022614"/>
    </source>
</evidence>
<name>A0A6V7QKI5_ANACO</name>
<dbReference type="GO" id="GO:0006952">
    <property type="term" value="P:defense response"/>
    <property type="evidence" value="ECO:0007669"/>
    <property type="project" value="UniProtKB-KW"/>
</dbReference>
<keyword evidence="6" id="KW-0067">ATP-binding</keyword>
<dbReference type="Gene3D" id="1.20.5.4130">
    <property type="match status" value="1"/>
</dbReference>
<evidence type="ECO:0000259" key="10">
    <source>
        <dbReference type="Pfam" id="PF25019"/>
    </source>
</evidence>
<dbReference type="GO" id="GO:0051707">
    <property type="term" value="P:response to other organism"/>
    <property type="evidence" value="ECO:0007669"/>
    <property type="project" value="UniProtKB-ARBA"/>
</dbReference>
<dbReference type="Gene3D" id="3.80.10.10">
    <property type="entry name" value="Ribonuclease Inhibitor"/>
    <property type="match status" value="1"/>
</dbReference>
<evidence type="ECO:0000256" key="7">
    <source>
        <dbReference type="SAM" id="MobiDB-lite"/>
    </source>
</evidence>
<keyword evidence="3" id="KW-0677">Repeat</keyword>
<evidence type="ECO:0000256" key="4">
    <source>
        <dbReference type="ARBA" id="ARBA00022741"/>
    </source>
</evidence>
<dbReference type="InterPro" id="IPR002182">
    <property type="entry name" value="NB-ARC"/>
</dbReference>
<proteinExistence type="inferred from homology"/>
<dbReference type="InterPro" id="IPR056789">
    <property type="entry name" value="LRR_R13L1-DRL21"/>
</dbReference>
<dbReference type="Pfam" id="PF25019">
    <property type="entry name" value="LRR_R13L1-DRL21"/>
    <property type="match status" value="1"/>
</dbReference>